<dbReference type="EMBL" id="HACG01026007">
    <property type="protein sequence ID" value="CEK72872.1"/>
    <property type="molecule type" value="Transcribed_RNA"/>
</dbReference>
<name>A0A0B6ZX05_9EUPU</name>
<proteinExistence type="predicted"/>
<dbReference type="InterPro" id="IPR003533">
    <property type="entry name" value="Doublecortin_dom"/>
</dbReference>
<feature type="domain" description="Doublecortin" evidence="2">
    <location>
        <begin position="151"/>
        <end position="236"/>
    </location>
</feature>
<feature type="domain" description="Doublecortin" evidence="2">
    <location>
        <begin position="27"/>
        <end position="110"/>
    </location>
</feature>
<reference evidence="3" key="1">
    <citation type="submission" date="2014-12" db="EMBL/GenBank/DDBJ databases">
        <title>Insight into the proteome of Arion vulgaris.</title>
        <authorList>
            <person name="Aradska J."/>
            <person name="Bulat T."/>
            <person name="Smidak R."/>
            <person name="Sarate P."/>
            <person name="Gangsoo J."/>
            <person name="Sialana F."/>
            <person name="Bilban M."/>
            <person name="Lubec G."/>
        </authorList>
    </citation>
    <scope>NUCLEOTIDE SEQUENCE</scope>
    <source>
        <tissue evidence="3">Skin</tissue>
    </source>
</reference>
<evidence type="ECO:0000259" key="2">
    <source>
        <dbReference type="PROSITE" id="PS50309"/>
    </source>
</evidence>
<feature type="non-terminal residue" evidence="3">
    <location>
        <position position="414"/>
    </location>
</feature>
<feature type="non-terminal residue" evidence="3">
    <location>
        <position position="1"/>
    </location>
</feature>
<dbReference type="SMART" id="SM00537">
    <property type="entry name" value="DCX"/>
    <property type="match status" value="1"/>
</dbReference>
<dbReference type="GO" id="GO:0005815">
    <property type="term" value="C:microtubule organizing center"/>
    <property type="evidence" value="ECO:0007669"/>
    <property type="project" value="TreeGrafter"/>
</dbReference>
<feature type="compositionally biased region" description="Basic and acidic residues" evidence="1">
    <location>
        <begin position="376"/>
        <end position="385"/>
    </location>
</feature>
<dbReference type="SUPFAM" id="SSF89837">
    <property type="entry name" value="Doublecortin (DC)"/>
    <property type="match status" value="2"/>
</dbReference>
<evidence type="ECO:0000313" key="3">
    <source>
        <dbReference type="EMBL" id="CEK72872.1"/>
    </source>
</evidence>
<dbReference type="PANTHER" id="PTHR23004:SF11">
    <property type="entry name" value="PROTEIN RPI-1"/>
    <property type="match status" value="1"/>
</dbReference>
<dbReference type="Gene3D" id="3.10.20.230">
    <property type="entry name" value="Doublecortin domain"/>
    <property type="match status" value="2"/>
</dbReference>
<dbReference type="PANTHER" id="PTHR23004">
    <property type="entry name" value="DOUBLECORTIN DOMAIN CONTAINING 2"/>
    <property type="match status" value="1"/>
</dbReference>
<dbReference type="Pfam" id="PF03607">
    <property type="entry name" value="DCX"/>
    <property type="match status" value="2"/>
</dbReference>
<dbReference type="PROSITE" id="PS50309">
    <property type="entry name" value="DC"/>
    <property type="match status" value="2"/>
</dbReference>
<dbReference type="GO" id="GO:0035556">
    <property type="term" value="P:intracellular signal transduction"/>
    <property type="evidence" value="ECO:0007669"/>
    <property type="project" value="InterPro"/>
</dbReference>
<accession>A0A0B6ZX05</accession>
<gene>
    <name evidence="3" type="primary">ORF84341</name>
</gene>
<dbReference type="GO" id="GO:0005874">
    <property type="term" value="C:microtubule"/>
    <property type="evidence" value="ECO:0007669"/>
    <property type="project" value="TreeGrafter"/>
</dbReference>
<organism evidence="3">
    <name type="scientific">Arion vulgaris</name>
    <dbReference type="NCBI Taxonomy" id="1028688"/>
    <lineage>
        <taxon>Eukaryota</taxon>
        <taxon>Metazoa</taxon>
        <taxon>Spiralia</taxon>
        <taxon>Lophotrochozoa</taxon>
        <taxon>Mollusca</taxon>
        <taxon>Gastropoda</taxon>
        <taxon>Heterobranchia</taxon>
        <taxon>Euthyneura</taxon>
        <taxon>Panpulmonata</taxon>
        <taxon>Eupulmonata</taxon>
        <taxon>Stylommatophora</taxon>
        <taxon>Helicina</taxon>
        <taxon>Arionoidea</taxon>
        <taxon>Arionidae</taxon>
        <taxon>Arion</taxon>
    </lineage>
</organism>
<feature type="region of interest" description="Disordered" evidence="1">
    <location>
        <begin position="259"/>
        <end position="310"/>
    </location>
</feature>
<feature type="region of interest" description="Disordered" evidence="1">
    <location>
        <begin position="376"/>
        <end position="400"/>
    </location>
</feature>
<dbReference type="AlphaFoldDB" id="A0A0B6ZX05"/>
<sequence length="414" mass="47873">PNNSSDLSDTSDHEDQPRYLSQLAKGRAANFFINGDAFFPARKVIYNPKHFRDLSHYLDYLTDKLEPRFGAVRKICTPHHGHRIRELRDLQENGVYVAAGKERFKPYQYEQIQTYDKKRIIQPINQNADPVYQNRQYVTSGRIRKCPTQSLLIKVWPNGADLTGPRRVLLTPRVRPFTLTNVIAHVNEILKEDCLGTVDRLYFLTGVQVSEVDQITHNGQYVACRRCEKFKRARYNEQGTKNLSTSPRRERKLLAPLFHGSSNSMTHSSPEQQSNPSTQSSTNSNLHRRRVPQSQEIGQPVRPLQPNRHSDRAHVYNLEKDQELSFKARQINNNTQRTEKLQHGPETQQNVPAHRWQTKSPNKVLEANNGYKTHKELRPAKKQEPHLSGQNRLYSSDDILQEKDRAATKIQAAY</sequence>
<protein>
    <recommendedName>
        <fullName evidence="2">Doublecortin domain-containing protein</fullName>
    </recommendedName>
</protein>
<dbReference type="InterPro" id="IPR036572">
    <property type="entry name" value="Doublecortin_dom_sf"/>
</dbReference>
<evidence type="ECO:0000256" key="1">
    <source>
        <dbReference type="SAM" id="MobiDB-lite"/>
    </source>
</evidence>
<feature type="compositionally biased region" description="Low complexity" evidence="1">
    <location>
        <begin position="268"/>
        <end position="285"/>
    </location>
</feature>